<evidence type="ECO:0000256" key="1">
    <source>
        <dbReference type="SAM" id="MobiDB-lite"/>
    </source>
</evidence>
<organism evidence="2 3">
    <name type="scientific">Bifidobacterium platyrrhinorum</name>
    <dbReference type="NCBI Taxonomy" id="2661628"/>
    <lineage>
        <taxon>Bacteria</taxon>
        <taxon>Bacillati</taxon>
        <taxon>Actinomycetota</taxon>
        <taxon>Actinomycetes</taxon>
        <taxon>Bifidobacteriales</taxon>
        <taxon>Bifidobacteriaceae</taxon>
        <taxon>Bifidobacterium</taxon>
    </lineage>
</organism>
<reference evidence="2 3" key="1">
    <citation type="submission" date="2019-10" db="EMBL/GenBank/DDBJ databases">
        <title>Bifidobacterium from non-human primates.</title>
        <authorList>
            <person name="Modesto M."/>
        </authorList>
    </citation>
    <scope>NUCLEOTIDE SEQUENCE [LARGE SCALE GENOMIC DNA]</scope>
    <source>
        <strain evidence="2 3">SMA15</strain>
    </source>
</reference>
<evidence type="ECO:0000313" key="2">
    <source>
        <dbReference type="EMBL" id="NEG55515.1"/>
    </source>
</evidence>
<keyword evidence="3" id="KW-1185">Reference proteome</keyword>
<feature type="region of interest" description="Disordered" evidence="1">
    <location>
        <begin position="1"/>
        <end position="21"/>
    </location>
</feature>
<gene>
    <name evidence="2" type="ORF">GFD21_07045</name>
</gene>
<dbReference type="Pfam" id="PF13835">
    <property type="entry name" value="DUF4194"/>
    <property type="match status" value="1"/>
</dbReference>
<name>A0A6L9SU08_9BIFI</name>
<protein>
    <submittedName>
        <fullName evidence="2">DUF4194 domain-containing protein</fullName>
    </submittedName>
</protein>
<accession>A0A6L9SU08</accession>
<dbReference type="RefSeq" id="WP_163197275.1">
    <property type="nucleotide sequence ID" value="NZ_WHZV01000005.1"/>
</dbReference>
<proteinExistence type="predicted"/>
<dbReference type="EMBL" id="WHZV01000005">
    <property type="protein sequence ID" value="NEG55515.1"/>
    <property type="molecule type" value="Genomic_DNA"/>
</dbReference>
<comment type="caution">
    <text evidence="2">The sequence shown here is derived from an EMBL/GenBank/DDBJ whole genome shotgun (WGS) entry which is preliminary data.</text>
</comment>
<dbReference type="Proteomes" id="UP000483293">
    <property type="component" value="Unassembled WGS sequence"/>
</dbReference>
<sequence length="217" mass="24115">MTDDTIGENPRADGTDANPHALFEGDLGDMTADARMAAIALKRERYIEGELVDLVNDNRDAVIRSLNNDMLELVYDERHRIMYATPVTGPDVALRSLKTRTSLRREEASLLAFLRIRVLEYENMRVEPDRWIVGFDEMRAALATGAGYLASRNDEEGVLRQVTTLVNTMTTYGYLAAGDEEGMYRITPLVPAVLDRSLADAWLGVAADDAADEDGEE</sequence>
<evidence type="ECO:0000313" key="3">
    <source>
        <dbReference type="Proteomes" id="UP000483293"/>
    </source>
</evidence>
<dbReference type="InterPro" id="IPR025449">
    <property type="entry name" value="JetB"/>
</dbReference>
<dbReference type="AlphaFoldDB" id="A0A6L9SU08"/>